<dbReference type="CTD" id="20246716"/>
<dbReference type="Pfam" id="PF00224">
    <property type="entry name" value="PK"/>
    <property type="match status" value="1"/>
</dbReference>
<evidence type="ECO:0000256" key="5">
    <source>
        <dbReference type="ARBA" id="ARBA00022679"/>
    </source>
</evidence>
<evidence type="ECO:0000313" key="17">
    <source>
        <dbReference type="Proteomes" id="UP000030746"/>
    </source>
</evidence>
<name>V4ACD7_LOTGI</name>
<reference evidence="16 17" key="1">
    <citation type="journal article" date="2013" name="Nature">
        <title>Insights into bilaterian evolution from three spiralian genomes.</title>
        <authorList>
            <person name="Simakov O."/>
            <person name="Marletaz F."/>
            <person name="Cho S.J."/>
            <person name="Edsinger-Gonzales E."/>
            <person name="Havlak P."/>
            <person name="Hellsten U."/>
            <person name="Kuo D.H."/>
            <person name="Larsson T."/>
            <person name="Lv J."/>
            <person name="Arendt D."/>
            <person name="Savage R."/>
            <person name="Osoegawa K."/>
            <person name="de Jong P."/>
            <person name="Grimwood J."/>
            <person name="Chapman J.A."/>
            <person name="Shapiro H."/>
            <person name="Aerts A."/>
            <person name="Otillar R.P."/>
            <person name="Terry A.Y."/>
            <person name="Boore J.L."/>
            <person name="Grigoriev I.V."/>
            <person name="Lindberg D.R."/>
            <person name="Seaver E.C."/>
            <person name="Weisblat D.A."/>
            <person name="Putnam N.H."/>
            <person name="Rokhsar D.S."/>
        </authorList>
    </citation>
    <scope>NUCLEOTIDE SEQUENCE [LARGE SCALE GENOMIC DNA]</scope>
</reference>
<protein>
    <recommendedName>
        <fullName evidence="4 13">Pyruvate kinase</fullName>
        <ecNumber evidence="4 13">2.7.1.40</ecNumber>
    </recommendedName>
</protein>
<dbReference type="GO" id="GO:0030955">
    <property type="term" value="F:potassium ion binding"/>
    <property type="evidence" value="ECO:0007669"/>
    <property type="project" value="InterPro"/>
</dbReference>
<comment type="similarity">
    <text evidence="3 13">Belongs to the pyruvate kinase family.</text>
</comment>
<evidence type="ECO:0000259" key="15">
    <source>
        <dbReference type="Pfam" id="PF02887"/>
    </source>
</evidence>
<dbReference type="GeneID" id="20246716"/>
<dbReference type="InterPro" id="IPR015806">
    <property type="entry name" value="Pyrv_Knase_insert_dom_sf"/>
</dbReference>
<evidence type="ECO:0000256" key="3">
    <source>
        <dbReference type="ARBA" id="ARBA00008663"/>
    </source>
</evidence>
<evidence type="ECO:0000313" key="16">
    <source>
        <dbReference type="EMBL" id="ESO90961.1"/>
    </source>
</evidence>
<organism evidence="16 17">
    <name type="scientific">Lottia gigantea</name>
    <name type="common">Giant owl limpet</name>
    <dbReference type="NCBI Taxonomy" id="225164"/>
    <lineage>
        <taxon>Eukaryota</taxon>
        <taxon>Metazoa</taxon>
        <taxon>Spiralia</taxon>
        <taxon>Lophotrochozoa</taxon>
        <taxon>Mollusca</taxon>
        <taxon>Gastropoda</taxon>
        <taxon>Patellogastropoda</taxon>
        <taxon>Lottioidea</taxon>
        <taxon>Lottiidae</taxon>
        <taxon>Lottia</taxon>
    </lineage>
</organism>
<evidence type="ECO:0000259" key="14">
    <source>
        <dbReference type="Pfam" id="PF00224"/>
    </source>
</evidence>
<keyword evidence="5 13" id="KW-0808">Transferase</keyword>
<dbReference type="Gene3D" id="2.40.33.10">
    <property type="entry name" value="PK beta-barrel domain-like"/>
    <property type="match status" value="1"/>
</dbReference>
<evidence type="ECO:0000256" key="9">
    <source>
        <dbReference type="ARBA" id="ARBA00022840"/>
    </source>
</evidence>
<dbReference type="SUPFAM" id="SSF51621">
    <property type="entry name" value="Phosphoenolpyruvate/pyruvate domain"/>
    <property type="match status" value="1"/>
</dbReference>
<dbReference type="PANTHER" id="PTHR11817">
    <property type="entry name" value="PYRUVATE KINASE"/>
    <property type="match status" value="1"/>
</dbReference>
<dbReference type="RefSeq" id="XP_009058233.1">
    <property type="nucleotide sequence ID" value="XM_009059985.1"/>
</dbReference>
<keyword evidence="12" id="KW-0670">Pyruvate</keyword>
<comment type="catalytic activity">
    <reaction evidence="13">
        <text>pyruvate + ATP = phosphoenolpyruvate + ADP + H(+)</text>
        <dbReference type="Rhea" id="RHEA:18157"/>
        <dbReference type="ChEBI" id="CHEBI:15361"/>
        <dbReference type="ChEBI" id="CHEBI:15378"/>
        <dbReference type="ChEBI" id="CHEBI:30616"/>
        <dbReference type="ChEBI" id="CHEBI:58702"/>
        <dbReference type="ChEBI" id="CHEBI:456216"/>
        <dbReference type="EC" id="2.7.1.40"/>
    </reaction>
</comment>
<dbReference type="OMA" id="VRGLYPM"/>
<dbReference type="Gene3D" id="3.20.20.60">
    <property type="entry name" value="Phosphoenolpyruvate-binding domains"/>
    <property type="match status" value="1"/>
</dbReference>
<dbReference type="UniPathway" id="UPA00109">
    <property type="reaction ID" value="UER00188"/>
</dbReference>
<keyword evidence="11 13" id="KW-0324">Glycolysis</keyword>
<gene>
    <name evidence="16" type="ORF">LOTGIDRAFT_217490</name>
</gene>
<dbReference type="InterPro" id="IPR015813">
    <property type="entry name" value="Pyrv/PenolPyrv_kinase-like_dom"/>
</dbReference>
<feature type="domain" description="Pyruvate kinase C-terminal" evidence="15">
    <location>
        <begin position="405"/>
        <end position="521"/>
    </location>
</feature>
<dbReference type="InterPro" id="IPR001697">
    <property type="entry name" value="Pyr_Knase"/>
</dbReference>
<evidence type="ECO:0000256" key="8">
    <source>
        <dbReference type="ARBA" id="ARBA00022777"/>
    </source>
</evidence>
<dbReference type="InterPro" id="IPR015795">
    <property type="entry name" value="Pyrv_Knase_C"/>
</dbReference>
<dbReference type="EMBL" id="KB202284">
    <property type="protein sequence ID" value="ESO90961.1"/>
    <property type="molecule type" value="Genomic_DNA"/>
</dbReference>
<dbReference type="STRING" id="225164.V4ACD7"/>
<dbReference type="InterPro" id="IPR040442">
    <property type="entry name" value="Pyrv_kinase-like_dom_sf"/>
</dbReference>
<keyword evidence="17" id="KW-1185">Reference proteome</keyword>
<dbReference type="GO" id="GO:0000287">
    <property type="term" value="F:magnesium ion binding"/>
    <property type="evidence" value="ECO:0007669"/>
    <property type="project" value="InterPro"/>
</dbReference>
<feature type="domain" description="Pyruvate kinase barrel" evidence="14">
    <location>
        <begin position="40"/>
        <end position="369"/>
    </location>
</feature>
<dbReference type="HOGENOM" id="CLU_015439_0_1_1"/>
<dbReference type="SUPFAM" id="SSF50800">
    <property type="entry name" value="PK beta-barrel domain-like"/>
    <property type="match status" value="1"/>
</dbReference>
<keyword evidence="10 13" id="KW-0460">Magnesium</keyword>
<dbReference type="InterPro" id="IPR015793">
    <property type="entry name" value="Pyrv_Knase_brl"/>
</dbReference>
<evidence type="ECO:0000256" key="10">
    <source>
        <dbReference type="ARBA" id="ARBA00022842"/>
    </source>
</evidence>
<dbReference type="PRINTS" id="PR01050">
    <property type="entry name" value="PYRUVTKNASE"/>
</dbReference>
<evidence type="ECO:0000256" key="6">
    <source>
        <dbReference type="ARBA" id="ARBA00022723"/>
    </source>
</evidence>
<keyword evidence="8 13" id="KW-0418">Kinase</keyword>
<dbReference type="KEGG" id="lgi:LOTGIDRAFT_217490"/>
<evidence type="ECO:0000256" key="13">
    <source>
        <dbReference type="RuleBase" id="RU000504"/>
    </source>
</evidence>
<dbReference type="Gene3D" id="3.40.1380.20">
    <property type="entry name" value="Pyruvate kinase, C-terminal domain"/>
    <property type="match status" value="1"/>
</dbReference>
<dbReference type="InterPro" id="IPR011037">
    <property type="entry name" value="Pyrv_Knase-like_insert_dom_sf"/>
</dbReference>
<evidence type="ECO:0000256" key="11">
    <source>
        <dbReference type="ARBA" id="ARBA00023152"/>
    </source>
</evidence>
<proteinExistence type="inferred from homology"/>
<accession>V4ACD7</accession>
<evidence type="ECO:0000256" key="1">
    <source>
        <dbReference type="ARBA" id="ARBA00001958"/>
    </source>
</evidence>
<dbReference type="EC" id="2.7.1.40" evidence="4 13"/>
<dbReference type="SUPFAM" id="SSF52935">
    <property type="entry name" value="PK C-terminal domain-like"/>
    <property type="match status" value="1"/>
</dbReference>
<dbReference type="GO" id="GO:0005524">
    <property type="term" value="F:ATP binding"/>
    <property type="evidence" value="ECO:0007669"/>
    <property type="project" value="UniProtKB-KW"/>
</dbReference>
<dbReference type="AlphaFoldDB" id="V4ACD7"/>
<comment type="cofactor">
    <cofactor evidence="1">
        <name>K(+)</name>
        <dbReference type="ChEBI" id="CHEBI:29103"/>
    </cofactor>
</comment>
<dbReference type="Pfam" id="PF02887">
    <property type="entry name" value="PK_C"/>
    <property type="match status" value="1"/>
</dbReference>
<keyword evidence="9" id="KW-0067">ATP-binding</keyword>
<evidence type="ECO:0000256" key="7">
    <source>
        <dbReference type="ARBA" id="ARBA00022741"/>
    </source>
</evidence>
<evidence type="ECO:0000256" key="2">
    <source>
        <dbReference type="ARBA" id="ARBA00004997"/>
    </source>
</evidence>
<comment type="pathway">
    <text evidence="2 13">Carbohydrate degradation; glycolysis; pyruvate from D-glyceraldehyde 3-phosphate: step 5/5.</text>
</comment>
<dbReference type="InterPro" id="IPR036918">
    <property type="entry name" value="Pyrv_Knase_C_sf"/>
</dbReference>
<sequence length="547" mass="60125">MAAKFLTRTKSRDNWDGGKHQTRLEHICDLNIDDSPSNVKKTGIICTIGPACDSIEMIEKLIEKGMRICRLNMVHSSEEYYMKVIENIRKVVCEKYDESQVAIAIDITGPGARIGRFKSDIGICITLKAGGTMLLTHDKKYESCCDNQHVYVDQPQFFHNAEIDDVIYIEDGPLSLKVLEKTDNLELICQIESGGDMVNFQQCHIPKKLPGKPVLTQRDKDAIAFALENDVDMILASWVWCSDLIQQIRLELGTKADAVHVIAKIQNYEGVVNFDDILKVSDGVLVGRGDLGIDIPGEKVFLAQKMIIGKANSAGKPVICAAQMLDSMVHNVRPTRAEASDVANAVLDGIDCIMLSKETAVGTNPVQVVETLSAICREAESAVLSDSVFKELQEQTEPPVGKTHTTAIAAVEAASKSQASAIIVVTSSGSTAAMIAKYRPSCIIIAITRSPSTARYLHLFRGIQPLLYTDECSYEWVDDLDRRIHKALLMAVNNSIVVENDVVVLVTGWTPGTGHTNTLRLITVPNLIENDPQQIMNLVNATSNEEF</sequence>
<evidence type="ECO:0000256" key="12">
    <source>
        <dbReference type="ARBA" id="ARBA00023317"/>
    </source>
</evidence>
<dbReference type="Proteomes" id="UP000030746">
    <property type="component" value="Unassembled WGS sequence"/>
</dbReference>
<keyword evidence="7" id="KW-0547">Nucleotide-binding</keyword>
<dbReference type="GO" id="GO:0004743">
    <property type="term" value="F:pyruvate kinase activity"/>
    <property type="evidence" value="ECO:0007669"/>
    <property type="project" value="UniProtKB-EC"/>
</dbReference>
<dbReference type="OrthoDB" id="108365at2759"/>
<keyword evidence="6" id="KW-0479">Metal-binding</keyword>
<dbReference type="NCBIfam" id="TIGR01064">
    <property type="entry name" value="pyruv_kin"/>
    <property type="match status" value="1"/>
</dbReference>
<evidence type="ECO:0000256" key="4">
    <source>
        <dbReference type="ARBA" id="ARBA00012142"/>
    </source>
</evidence>
<dbReference type="GO" id="GO:0016301">
    <property type="term" value="F:kinase activity"/>
    <property type="evidence" value="ECO:0007669"/>
    <property type="project" value="UniProtKB-KW"/>
</dbReference>